<feature type="compositionally biased region" description="Low complexity" evidence="4">
    <location>
        <begin position="1464"/>
        <end position="1483"/>
    </location>
</feature>
<gene>
    <name evidence="6" type="primary">NUP214</name>
    <name evidence="6" type="ORF">NPIL_473382</name>
</gene>
<feature type="region of interest" description="Disordered" evidence="4">
    <location>
        <begin position="1317"/>
        <end position="1438"/>
    </location>
</feature>
<feature type="region of interest" description="Disordered" evidence="4">
    <location>
        <begin position="1215"/>
        <end position="1249"/>
    </location>
</feature>
<dbReference type="PANTHER" id="PTHR23193:SF46">
    <property type="entry name" value="NUCLEAR PORE COMPLEX PROTEIN NUP214"/>
    <property type="match status" value="1"/>
</dbReference>
<organism evidence="6 7">
    <name type="scientific">Nephila pilipes</name>
    <name type="common">Giant wood spider</name>
    <name type="synonym">Nephila maculata</name>
    <dbReference type="NCBI Taxonomy" id="299642"/>
    <lineage>
        <taxon>Eukaryota</taxon>
        <taxon>Metazoa</taxon>
        <taxon>Ecdysozoa</taxon>
        <taxon>Arthropoda</taxon>
        <taxon>Chelicerata</taxon>
        <taxon>Arachnida</taxon>
        <taxon>Araneae</taxon>
        <taxon>Araneomorphae</taxon>
        <taxon>Entelegynae</taxon>
        <taxon>Araneoidea</taxon>
        <taxon>Nephilidae</taxon>
        <taxon>Nephila</taxon>
    </lineage>
</organism>
<evidence type="ECO:0000256" key="4">
    <source>
        <dbReference type="SAM" id="MobiDB-lite"/>
    </source>
</evidence>
<evidence type="ECO:0000313" key="7">
    <source>
        <dbReference type="Proteomes" id="UP000887013"/>
    </source>
</evidence>
<keyword evidence="3" id="KW-0539">Nucleus</keyword>
<dbReference type="GO" id="GO:0006606">
    <property type="term" value="P:protein import into nucleus"/>
    <property type="evidence" value="ECO:0007669"/>
    <property type="project" value="TreeGrafter"/>
</dbReference>
<feature type="compositionally biased region" description="Low complexity" evidence="4">
    <location>
        <begin position="1391"/>
        <end position="1413"/>
    </location>
</feature>
<sequence length="1903" mass="202829">MLEEGPEPREVSHFHFVQLRTLRLVKTNEQPPIDPVNVIASATKYGLLFVGLYKGFKVLKLENILDLDEDKENKNLEENYFCQIVPCDTPVLLSLSADQKTLAVCVENNSSVVSDFYDIAAFADFDKTPVPFLNVQLSIGASKLKEFAWNPVSENIYAYCLTDGNLGVQELSGLNSNILGSLPSANATAACWSPKGKQLVVGKIDGSFVQYKPNLQEVKNIPPPNINEKLLVADICWLSTTQFAVLYMPEGKNISPYLFIVSTPKSAHVVYINYYDVCLGNSTNELQRYMLHHEAAWDILICASTDSIEVAVLGDPPSWMQWDLRDDGRIILPAKHGAKCAVGMGVMYCSQRRIVINENESYAPMPIIFILTDNGLLVSYHMVNTAPGCASLVRPSTPIEREGERKKPGGIQNVSHTVPASQSIPNVSRISDANAISPAPSFFQSSVPGNVSSSFNAGSSCLSFSQTNVQPGFQSSAQNINTSSSFQNVAPSSASNSSLQFGNSFSFNALPEMERFHKPSKGISPPVSSQTTTTDPTGLRHMAIAQRITSGSKMEDNQNVPATHVMKLVQSQVPLNNISNTLMAPEYLQSQNAYMTAILEEMQTFGKEICDLKKSSELLSNIGSKEEMAKLKSFTMNFEEFNNDMSETMMSLNSDIHSLKNVLLESFVMVEQANSRERRKNDHSYQSMLRDRALDPLTAKRMQKIEQHYLYLNTQLQEVNNKLDQDWFEYLEKKKENMRAVRHLSSAEAIYKTVVNVQSIIHNLRNSVNRLANKVSEKKMENLSRRKNKTQFIKRSSPEELSKLADAFLQAKITNSEEEKPQLSKKIPFAAQQALRNYLSNASVAVVRPSVVYSPSQSRLLSKSLSFKVNSVSETESIASKPPVIQSDGAISKSPVVAKALFSHAPVVAQTLFTTALPPLSSSNETNEKNMMPINKPQVTSISEFEKLRQRDLRVNINQSQKNGQSVENLSKFAPKLPQSTVKPTMPQMSSFLTCNESIAGPIYEDITPPDSPVSSYITSQAPDSKGLPQSLSLSHGVLNMLSGDSGILKSDESELIKEPQNLSQQIGKQPTFSFFSAENKSLSFGAVSSANTALNARLPSGDHVLNSSAKSTSSSASLYSKARENESLNQFKLNNAKPTQSFSFHTTSNPTPSSAVSVSKNEENVSIGTLVSEKSITQSPKLVFALNSNANLEKNDVIPRNESEKPVLSNILSSEASGESNKTDNSQQSASSLPTSENKTSLFKTPTDKTTSAPLSFFQSTIGSTTSLQSIASENTKSFSTGLVVPSVKSTYSHETIQVHIQSESSKVLDMSKEKMHHFSPPQSPINLTSDEQPTTSTETTMPSALQSTQSLATTTSSFFNKPNLVDSKPPMNTHSLIGQGILLPSGVPPSSVSNPASQQSSVSSSNASIISFTQPASPLTTSQPASSVMTSPPAAPLTTSLTAAPLTISQPATTLTTSQLTAPLTTSQPTQPLTTSQPASPLTDSQPVQPAIDVVNAASSPQASAAQTTASLVFPTAATITKPAPVFDQANAPPSIFAPSPNVVVVSTAPVTLPSSTPATGSVFGQSTVTTTTTTSTTSSFFNQTVTTQSSFFSKPASDAPTFGQSLPFGSVTTNSFTQPAGSFFSSTSEQASVFCGGNASGNTGFSSQPTASNFSFGKSTFGQTQGSFGLAKSVFGQTTSTFGTPVSSHSSTPFGQTSGGVMFSQGSFFSGLGGQPSAENATKNVFSMENLGKPNSDSGGSVFGGSAFGSKPNNSFSGGSFSSGGGSVAMSGFGAFQQTPQKTSGFGAAPSFGGAPSFGSPPAFGSPPSFGSGSPLGSVFGSQQTSQTANFSNFASASSPTFGSLASQNTGGFGNAAQQSSPFGGGSVFGGAPAFGGQASGFGSASAPPSNSSAFTQWRN</sequence>
<dbReference type="GO" id="GO:0006405">
    <property type="term" value="P:RNA export from nucleus"/>
    <property type="evidence" value="ECO:0007669"/>
    <property type="project" value="TreeGrafter"/>
</dbReference>
<dbReference type="GO" id="GO:0008139">
    <property type="term" value="F:nuclear localization sequence binding"/>
    <property type="evidence" value="ECO:0007669"/>
    <property type="project" value="TreeGrafter"/>
</dbReference>
<feature type="compositionally biased region" description="Polar residues" evidence="4">
    <location>
        <begin position="1326"/>
        <end position="1344"/>
    </location>
</feature>
<comment type="subcellular location">
    <subcellularLocation>
        <location evidence="1">Nucleus</location>
    </subcellularLocation>
</comment>
<dbReference type="InterPro" id="IPR026054">
    <property type="entry name" value="Nucleoporin"/>
</dbReference>
<feature type="region of interest" description="Disordered" evidence="4">
    <location>
        <begin position="1464"/>
        <end position="1489"/>
    </location>
</feature>
<evidence type="ECO:0000256" key="2">
    <source>
        <dbReference type="ARBA" id="ARBA00022448"/>
    </source>
</evidence>
<feature type="compositionally biased region" description="Low complexity" evidence="4">
    <location>
        <begin position="1345"/>
        <end position="1359"/>
    </location>
</feature>
<evidence type="ECO:0000313" key="6">
    <source>
        <dbReference type="EMBL" id="GFS89019.1"/>
    </source>
</evidence>
<feature type="region of interest" description="Disordered" evidence="4">
    <location>
        <begin position="399"/>
        <end position="418"/>
    </location>
</feature>
<dbReference type="EMBL" id="BMAW01004455">
    <property type="protein sequence ID" value="GFS89019.1"/>
    <property type="molecule type" value="Genomic_DNA"/>
</dbReference>
<dbReference type="Pfam" id="PF16755">
    <property type="entry name" value="Beta-prop_NUP159_NUP214"/>
    <property type="match status" value="1"/>
</dbReference>
<keyword evidence="2" id="KW-0813">Transport</keyword>
<dbReference type="PANTHER" id="PTHR23193">
    <property type="entry name" value="NUCLEAR PORE COMPLEX PROTEIN NUP"/>
    <property type="match status" value="1"/>
</dbReference>
<dbReference type="OrthoDB" id="248320at2759"/>
<feature type="region of interest" description="Disordered" evidence="4">
    <location>
        <begin position="516"/>
        <end position="536"/>
    </location>
</feature>
<dbReference type="Proteomes" id="UP000887013">
    <property type="component" value="Unassembled WGS sequence"/>
</dbReference>
<feature type="region of interest" description="Disordered" evidence="4">
    <location>
        <begin position="1800"/>
        <end position="1825"/>
    </location>
</feature>
<proteinExistence type="predicted"/>
<keyword evidence="7" id="KW-1185">Reference proteome</keyword>
<evidence type="ECO:0000259" key="5">
    <source>
        <dbReference type="Pfam" id="PF16755"/>
    </source>
</evidence>
<accession>A0A8X6N1U8</accession>
<feature type="compositionally biased region" description="Polar residues" evidence="4">
    <location>
        <begin position="526"/>
        <end position="536"/>
    </location>
</feature>
<dbReference type="Gene3D" id="2.130.10.10">
    <property type="entry name" value="YVTN repeat-like/Quinoprotein amine dehydrogenase"/>
    <property type="match status" value="1"/>
</dbReference>
<feature type="region of interest" description="Disordered" evidence="4">
    <location>
        <begin position="1141"/>
        <end position="1162"/>
    </location>
</feature>
<dbReference type="InterPro" id="IPR039462">
    <property type="entry name" value="Nup159/Nup146_N"/>
</dbReference>
<comment type="caution">
    <text evidence="6">The sequence shown here is derived from an EMBL/GenBank/DDBJ whole genome shotgun (WGS) entry which is preliminary data.</text>
</comment>
<dbReference type="InterPro" id="IPR015943">
    <property type="entry name" value="WD40/YVTN_repeat-like_dom_sf"/>
</dbReference>
<dbReference type="SUPFAM" id="SSF117289">
    <property type="entry name" value="Nucleoporin domain"/>
    <property type="match status" value="1"/>
</dbReference>
<evidence type="ECO:0000256" key="3">
    <source>
        <dbReference type="ARBA" id="ARBA00023242"/>
    </source>
</evidence>
<feature type="domain" description="Nucleoporin Nup159/Nup146 N-terminal" evidence="5">
    <location>
        <begin position="81"/>
        <end position="377"/>
    </location>
</feature>
<evidence type="ECO:0000256" key="1">
    <source>
        <dbReference type="ARBA" id="ARBA00004123"/>
    </source>
</evidence>
<protein>
    <submittedName>
        <fullName evidence="6">Nuclear pore complex protein Nup214</fullName>
    </submittedName>
</protein>
<dbReference type="GO" id="GO:0017056">
    <property type="term" value="F:structural constituent of nuclear pore"/>
    <property type="evidence" value="ECO:0007669"/>
    <property type="project" value="TreeGrafter"/>
</dbReference>
<dbReference type="GO" id="GO:0005643">
    <property type="term" value="C:nuclear pore"/>
    <property type="evidence" value="ECO:0007669"/>
    <property type="project" value="TreeGrafter"/>
</dbReference>
<feature type="region of interest" description="Disordered" evidence="4">
    <location>
        <begin position="1881"/>
        <end position="1903"/>
    </location>
</feature>
<reference evidence="6" key="1">
    <citation type="submission" date="2020-08" db="EMBL/GenBank/DDBJ databases">
        <title>Multicomponent nature underlies the extraordinary mechanical properties of spider dragline silk.</title>
        <authorList>
            <person name="Kono N."/>
            <person name="Nakamura H."/>
            <person name="Mori M."/>
            <person name="Yoshida Y."/>
            <person name="Ohtoshi R."/>
            <person name="Malay A.D."/>
            <person name="Moran D.A.P."/>
            <person name="Tomita M."/>
            <person name="Numata K."/>
            <person name="Arakawa K."/>
        </authorList>
    </citation>
    <scope>NUCLEOTIDE SEQUENCE</scope>
</reference>
<feature type="compositionally biased region" description="Polar residues" evidence="4">
    <location>
        <begin position="1414"/>
        <end position="1431"/>
    </location>
</feature>
<name>A0A8X6N1U8_NEPPI</name>